<dbReference type="EMBL" id="CM046126">
    <property type="protein sequence ID" value="KAI8427244.1"/>
    <property type="molecule type" value="Genomic_DNA"/>
</dbReference>
<dbReference type="Proteomes" id="UP001064048">
    <property type="component" value="Chromosome 26"/>
</dbReference>
<sequence>MAASGPGPPGDGVVKNSALSFVALAHGTAGESSGTQDTSEQNASSNQADRVVPAGLKALYDACAALYPHQPNPLQVTTRLKYWLGGEDPLDYISMYWNPGVPEEQVPPHWHYVSFGLSDLHGDGRVHHRGGRGGGRVGLRAGADAAAGGRGGARRRCGLRRCCRHSRGTSSPPVSDIHRHLCNKFCAGDHVSWHAPLDASATRVRHLLVADDARLPRVSTPHGRVSFLQLVGCTSRELRAAQRSSGFDVLKMLQEDPSDTQQLQNKPKHRQELGPGHGGAPLRRHHQDHAGSINQLSKKSMSVNTGNPSCRRNARKTLYLDAIEIEAREYSSAERLIWKGPDRLLPTH</sequence>
<evidence type="ECO:0000313" key="2">
    <source>
        <dbReference type="Proteomes" id="UP001064048"/>
    </source>
</evidence>
<keyword evidence="2" id="KW-1185">Reference proteome</keyword>
<protein>
    <submittedName>
        <fullName evidence="1">Uncharacterized protein</fullName>
    </submittedName>
</protein>
<gene>
    <name evidence="1" type="ORF">MSG28_014841</name>
</gene>
<comment type="caution">
    <text evidence="1">The sequence shown here is derived from an EMBL/GenBank/DDBJ whole genome shotgun (WGS) entry which is preliminary data.</text>
</comment>
<evidence type="ECO:0000313" key="1">
    <source>
        <dbReference type="EMBL" id="KAI8427244.1"/>
    </source>
</evidence>
<reference evidence="1 2" key="1">
    <citation type="journal article" date="2022" name="Genome Biol. Evol.">
        <title>The Spruce Budworm Genome: Reconstructing the Evolutionary History of Antifreeze Proteins.</title>
        <authorList>
            <person name="Beliveau C."/>
            <person name="Gagne P."/>
            <person name="Picq S."/>
            <person name="Vernygora O."/>
            <person name="Keeling C.I."/>
            <person name="Pinkney K."/>
            <person name="Doucet D."/>
            <person name="Wen F."/>
            <person name="Johnston J.S."/>
            <person name="Maaroufi H."/>
            <person name="Boyle B."/>
            <person name="Laroche J."/>
            <person name="Dewar K."/>
            <person name="Juretic N."/>
            <person name="Blackburn G."/>
            <person name="Nisole A."/>
            <person name="Brunet B."/>
            <person name="Brandao M."/>
            <person name="Lumley L."/>
            <person name="Duan J."/>
            <person name="Quan G."/>
            <person name="Lucarotti C.J."/>
            <person name="Roe A.D."/>
            <person name="Sperling F.A.H."/>
            <person name="Levesque R.C."/>
            <person name="Cusson M."/>
        </authorList>
    </citation>
    <scope>NUCLEOTIDE SEQUENCE [LARGE SCALE GENOMIC DNA]</scope>
    <source>
        <strain evidence="1">Glfc:IPQL:Cfum</strain>
    </source>
</reference>
<organism evidence="1 2">
    <name type="scientific">Choristoneura fumiferana</name>
    <name type="common">Spruce budworm moth</name>
    <name type="synonym">Archips fumiferana</name>
    <dbReference type="NCBI Taxonomy" id="7141"/>
    <lineage>
        <taxon>Eukaryota</taxon>
        <taxon>Metazoa</taxon>
        <taxon>Ecdysozoa</taxon>
        <taxon>Arthropoda</taxon>
        <taxon>Hexapoda</taxon>
        <taxon>Insecta</taxon>
        <taxon>Pterygota</taxon>
        <taxon>Neoptera</taxon>
        <taxon>Endopterygota</taxon>
        <taxon>Lepidoptera</taxon>
        <taxon>Glossata</taxon>
        <taxon>Ditrysia</taxon>
        <taxon>Tortricoidea</taxon>
        <taxon>Tortricidae</taxon>
        <taxon>Tortricinae</taxon>
        <taxon>Choristoneura</taxon>
    </lineage>
</organism>
<name>A0ACC0JT28_CHOFU</name>
<accession>A0ACC0JT28</accession>
<proteinExistence type="predicted"/>